<keyword evidence="1" id="KW-0472">Membrane</keyword>
<keyword evidence="1" id="KW-1133">Transmembrane helix</keyword>
<comment type="caution">
    <text evidence="2">The sequence shown here is derived from an EMBL/GenBank/DDBJ whole genome shotgun (WGS) entry which is preliminary data.</text>
</comment>
<keyword evidence="1" id="KW-0812">Transmembrane</keyword>
<name>A0A931FVE3_9ACTN</name>
<dbReference type="AlphaFoldDB" id="A0A931FVE3"/>
<proteinExistence type="predicted"/>
<feature type="transmembrane region" description="Helical" evidence="1">
    <location>
        <begin position="6"/>
        <end position="26"/>
    </location>
</feature>
<accession>A0A931FVE3</accession>
<evidence type="ECO:0000256" key="1">
    <source>
        <dbReference type="SAM" id="Phobius"/>
    </source>
</evidence>
<reference evidence="2" key="1">
    <citation type="submission" date="2020-11" db="EMBL/GenBank/DDBJ databases">
        <title>Isolation and identification of active actinomycetes.</title>
        <authorList>
            <person name="Sun X."/>
        </authorList>
    </citation>
    <scope>NUCLEOTIDE SEQUENCE</scope>
    <source>
        <strain evidence="2">NEAU-A11</strain>
    </source>
</reference>
<dbReference type="EMBL" id="JADQTO010000002">
    <property type="protein sequence ID" value="MBG0560697.1"/>
    <property type="molecule type" value="Genomic_DNA"/>
</dbReference>
<gene>
    <name evidence="2" type="ORF">I4J89_04350</name>
</gene>
<dbReference type="RefSeq" id="WP_196412500.1">
    <property type="nucleotide sequence ID" value="NZ_JADQTO010000002.1"/>
</dbReference>
<organism evidence="2 3">
    <name type="scientific">Actinoplanes aureus</name>
    <dbReference type="NCBI Taxonomy" id="2792083"/>
    <lineage>
        <taxon>Bacteria</taxon>
        <taxon>Bacillati</taxon>
        <taxon>Actinomycetota</taxon>
        <taxon>Actinomycetes</taxon>
        <taxon>Micromonosporales</taxon>
        <taxon>Micromonosporaceae</taxon>
        <taxon>Actinoplanes</taxon>
    </lineage>
</organism>
<evidence type="ECO:0000313" key="3">
    <source>
        <dbReference type="Proteomes" id="UP000598146"/>
    </source>
</evidence>
<evidence type="ECO:0000313" key="2">
    <source>
        <dbReference type="EMBL" id="MBG0560697.1"/>
    </source>
</evidence>
<sequence length="81" mass="8990">MTRDEIIAMIIGGAMLGITGAFAIDFRRRYRRAKARIDQLSGHVSAAEHLLHLTDPARTQEVAALEAQLALPAHERQEDAR</sequence>
<dbReference type="Proteomes" id="UP000598146">
    <property type="component" value="Unassembled WGS sequence"/>
</dbReference>
<keyword evidence="3" id="KW-1185">Reference proteome</keyword>
<protein>
    <submittedName>
        <fullName evidence="2">Uncharacterized protein</fullName>
    </submittedName>
</protein>